<proteinExistence type="predicted"/>
<comment type="caution">
    <text evidence="1">The sequence shown here is derived from an EMBL/GenBank/DDBJ whole genome shotgun (WGS) entry which is preliminary data.</text>
</comment>
<gene>
    <name evidence="1" type="ORF">CLV83_1460</name>
</gene>
<dbReference type="AlphaFoldDB" id="A0A4R1GLI9"/>
<sequence>MIASEAWITLEILDEIKFLSFRHGRAGYQ</sequence>
<name>A0A4R1GLI9_9GAMM</name>
<protein>
    <submittedName>
        <fullName evidence="1">Uncharacterized protein</fullName>
    </submittedName>
</protein>
<dbReference type="Proteomes" id="UP000294546">
    <property type="component" value="Unassembled WGS sequence"/>
</dbReference>
<reference evidence="1 2" key="1">
    <citation type="submission" date="2019-03" db="EMBL/GenBank/DDBJ databases">
        <title>Genomic Encyclopedia of Archaeal and Bacterial Type Strains, Phase II (KMG-II): from individual species to whole genera.</title>
        <authorList>
            <person name="Goeker M."/>
        </authorList>
    </citation>
    <scope>NUCLEOTIDE SEQUENCE [LARGE SCALE GENOMIC DNA]</scope>
    <source>
        <strain evidence="1 2">DSM 27697</strain>
    </source>
</reference>
<evidence type="ECO:0000313" key="2">
    <source>
        <dbReference type="Proteomes" id="UP000294546"/>
    </source>
</evidence>
<organism evidence="1 2">
    <name type="scientific">Marinobacterium mangrovicola</name>
    <dbReference type="NCBI Taxonomy" id="1476959"/>
    <lineage>
        <taxon>Bacteria</taxon>
        <taxon>Pseudomonadati</taxon>
        <taxon>Pseudomonadota</taxon>
        <taxon>Gammaproteobacteria</taxon>
        <taxon>Oceanospirillales</taxon>
        <taxon>Oceanospirillaceae</taxon>
        <taxon>Marinobacterium</taxon>
    </lineage>
</organism>
<evidence type="ECO:0000313" key="1">
    <source>
        <dbReference type="EMBL" id="TCK09354.1"/>
    </source>
</evidence>
<accession>A0A4R1GLI9</accession>
<keyword evidence="2" id="KW-1185">Reference proteome</keyword>
<dbReference type="EMBL" id="SMFU01000007">
    <property type="protein sequence ID" value="TCK09354.1"/>
    <property type="molecule type" value="Genomic_DNA"/>
</dbReference>